<organism evidence="4 5">
    <name type="scientific">Pararhodobacter aggregans</name>
    <dbReference type="NCBI Taxonomy" id="404875"/>
    <lineage>
        <taxon>Bacteria</taxon>
        <taxon>Pseudomonadati</taxon>
        <taxon>Pseudomonadota</taxon>
        <taxon>Alphaproteobacteria</taxon>
        <taxon>Rhodobacterales</taxon>
        <taxon>Paracoccaceae</taxon>
        <taxon>Pararhodobacter</taxon>
    </lineage>
</organism>
<keyword evidence="5" id="KW-1185">Reference proteome</keyword>
<keyword evidence="4" id="KW-0808">Transferase</keyword>
<dbReference type="PANTHER" id="PTHR20858">
    <property type="entry name" value="PHOSPHOMETHYLPYRIMIDINE KINASE"/>
    <property type="match status" value="1"/>
</dbReference>
<dbReference type="GO" id="GO:0008902">
    <property type="term" value="F:hydroxymethylpyrimidine kinase activity"/>
    <property type="evidence" value="ECO:0007669"/>
    <property type="project" value="UniProtKB-EC"/>
</dbReference>
<dbReference type="Pfam" id="PF08543">
    <property type="entry name" value="Phos_pyr_kin"/>
    <property type="match status" value="1"/>
</dbReference>
<proteinExistence type="predicted"/>
<dbReference type="GO" id="GO:0008972">
    <property type="term" value="F:phosphomethylpyrimidine kinase activity"/>
    <property type="evidence" value="ECO:0007669"/>
    <property type="project" value="InterPro"/>
</dbReference>
<dbReference type="AlphaFoldDB" id="A0A2T7UNB3"/>
<dbReference type="UniPathway" id="UPA00060">
    <property type="reaction ID" value="UER00138"/>
</dbReference>
<dbReference type="InterPro" id="IPR029056">
    <property type="entry name" value="Ribokinase-like"/>
</dbReference>
<evidence type="ECO:0000313" key="5">
    <source>
        <dbReference type="Proteomes" id="UP000244810"/>
    </source>
</evidence>
<evidence type="ECO:0000259" key="3">
    <source>
        <dbReference type="Pfam" id="PF08543"/>
    </source>
</evidence>
<dbReference type="RefSeq" id="WP_107751943.1">
    <property type="nucleotide sequence ID" value="NZ_QBKF01000005.1"/>
</dbReference>
<protein>
    <recommendedName>
        <fullName evidence="2">hydroxymethylpyrimidine kinase</fullName>
        <ecNumber evidence="2">2.7.1.49</ecNumber>
    </recommendedName>
</protein>
<feature type="domain" description="Pyridoxamine kinase/Phosphomethylpyrimidine kinase" evidence="3">
    <location>
        <begin position="10"/>
        <end position="228"/>
    </location>
</feature>
<gene>
    <name evidence="4" type="ORF">DDE23_18175</name>
</gene>
<dbReference type="EMBL" id="QDDR01000010">
    <property type="protein sequence ID" value="PVE46118.1"/>
    <property type="molecule type" value="Genomic_DNA"/>
</dbReference>
<dbReference type="GO" id="GO:0009229">
    <property type="term" value="P:thiamine diphosphate biosynthetic process"/>
    <property type="evidence" value="ECO:0007669"/>
    <property type="project" value="UniProtKB-UniPathway"/>
</dbReference>
<evidence type="ECO:0000256" key="1">
    <source>
        <dbReference type="ARBA" id="ARBA00004948"/>
    </source>
</evidence>
<dbReference type="GO" id="GO:0009228">
    <property type="term" value="P:thiamine biosynthetic process"/>
    <property type="evidence" value="ECO:0007669"/>
    <property type="project" value="InterPro"/>
</dbReference>
<dbReference type="PANTHER" id="PTHR20858:SF17">
    <property type="entry name" value="HYDROXYMETHYLPYRIMIDINE_PHOSPHOMETHYLPYRIMIDINE KINASE THI20-RELATED"/>
    <property type="match status" value="1"/>
</dbReference>
<evidence type="ECO:0000256" key="2">
    <source>
        <dbReference type="ARBA" id="ARBA00012135"/>
    </source>
</evidence>
<evidence type="ECO:0000313" key="4">
    <source>
        <dbReference type="EMBL" id="PVE46118.1"/>
    </source>
</evidence>
<dbReference type="EC" id="2.7.1.49" evidence="2"/>
<dbReference type="Proteomes" id="UP000244810">
    <property type="component" value="Unassembled WGS sequence"/>
</dbReference>
<dbReference type="GO" id="GO:0005829">
    <property type="term" value="C:cytosol"/>
    <property type="evidence" value="ECO:0007669"/>
    <property type="project" value="TreeGrafter"/>
</dbReference>
<reference evidence="4 5" key="1">
    <citation type="journal article" date="2011" name="Syst. Appl. Microbiol.">
        <title>Defluviimonas denitrificans gen. nov., sp. nov., and Pararhodobacter aggregans gen. nov., sp. nov., non-phototrophic Rhodobacteraceae from the biofilter of a marine aquaculture.</title>
        <authorList>
            <person name="Foesel B.U."/>
            <person name="Drake H.L."/>
            <person name="Schramm A."/>
        </authorList>
    </citation>
    <scope>NUCLEOTIDE SEQUENCE [LARGE SCALE GENOMIC DNA]</scope>
    <source>
        <strain evidence="4 5">D1-19</strain>
    </source>
</reference>
<dbReference type="InterPro" id="IPR013749">
    <property type="entry name" value="PM/HMP-P_kinase-1"/>
</dbReference>
<comment type="pathway">
    <text evidence="1">Cofactor biosynthesis; thiamine diphosphate biosynthesis.</text>
</comment>
<name>A0A2T7UNB3_9RHOB</name>
<dbReference type="SUPFAM" id="SSF53613">
    <property type="entry name" value="Ribokinase-like"/>
    <property type="match status" value="1"/>
</dbReference>
<sequence length="232" mass="22873">MSVLIVAGLDSSTGAGLARDLAVMAELGLQARIAATAVTAQDAAGGCLRHPVPGAMVAAQIRAAGPVRAAKLGMLADAEVVAAVAESLPPVPIVLDPVLATSAGVALIDAAGLAAMLARLFPLATLITPNLPEAARLTGLPEETAPDRLAAALVALGARAVLLKGGHGQGAEAVDWLFRPDAPALRLASPRKPGTTRGTGCTLASAIAGHLALGADLAVACAGAKAHLDGWL</sequence>
<comment type="caution">
    <text evidence="4">The sequence shown here is derived from an EMBL/GenBank/DDBJ whole genome shotgun (WGS) entry which is preliminary data.</text>
</comment>
<keyword evidence="4" id="KW-0418">Kinase</keyword>
<dbReference type="Gene3D" id="3.40.1190.20">
    <property type="match status" value="1"/>
</dbReference>
<dbReference type="InterPro" id="IPR004399">
    <property type="entry name" value="HMP/HMP-P_kinase_dom"/>
</dbReference>
<dbReference type="OrthoDB" id="9810880at2"/>
<dbReference type="CDD" id="cd01169">
    <property type="entry name" value="HMPP_kinase"/>
    <property type="match status" value="1"/>
</dbReference>
<accession>A0A2T7UNB3</accession>